<evidence type="ECO:0000256" key="1">
    <source>
        <dbReference type="ARBA" id="ARBA00009381"/>
    </source>
</evidence>
<protein>
    <submittedName>
        <fullName evidence="4">Gamma-glutamyltranspeptidase 1-like protein</fullName>
    </submittedName>
</protein>
<feature type="binding site" evidence="3">
    <location>
        <position position="232"/>
    </location>
    <ligand>
        <name>L-glutamate</name>
        <dbReference type="ChEBI" id="CHEBI:29985"/>
    </ligand>
</feature>
<evidence type="ECO:0000313" key="5">
    <source>
        <dbReference type="Proteomes" id="UP000288716"/>
    </source>
</evidence>
<dbReference type="GO" id="GO:0006751">
    <property type="term" value="P:glutathione catabolic process"/>
    <property type="evidence" value="ECO:0007669"/>
    <property type="project" value="InterPro"/>
</dbReference>
<dbReference type="FunFam" id="1.10.246.130:FF:000001">
    <property type="entry name" value="Gamma-glutamyltransferase 5 isoform 1"/>
    <property type="match status" value="1"/>
</dbReference>
<feature type="non-terminal residue" evidence="4">
    <location>
        <position position="1"/>
    </location>
</feature>
<gene>
    <name evidence="4" type="ORF">B4U80_09349</name>
</gene>
<keyword evidence="5" id="KW-1185">Reference proteome</keyword>
<dbReference type="EMBL" id="NCKV01021390">
    <property type="protein sequence ID" value="RWS19942.1"/>
    <property type="molecule type" value="Genomic_DNA"/>
</dbReference>
<dbReference type="VEuPathDB" id="VectorBase:LDEU012098"/>
<feature type="active site" description="Nucleophile" evidence="2">
    <location>
        <position position="190"/>
    </location>
</feature>
<dbReference type="SUPFAM" id="SSF56235">
    <property type="entry name" value="N-terminal nucleophile aminohydrolases (Ntn hydrolases)"/>
    <property type="match status" value="1"/>
</dbReference>
<dbReference type="PANTHER" id="PTHR11686">
    <property type="entry name" value="GAMMA GLUTAMYL TRANSPEPTIDASE"/>
    <property type="match status" value="1"/>
</dbReference>
<evidence type="ECO:0000256" key="3">
    <source>
        <dbReference type="PIRSR" id="PIRSR600101-2"/>
    </source>
</evidence>
<comment type="caution">
    <text evidence="4">The sequence shown here is derived from an EMBL/GenBank/DDBJ whole genome shotgun (WGS) entry which is preliminary data.</text>
</comment>
<name>A0A443RX51_9ACAR</name>
<dbReference type="GO" id="GO:0036374">
    <property type="term" value="F:glutathione hydrolase activity"/>
    <property type="evidence" value="ECO:0007669"/>
    <property type="project" value="InterPro"/>
</dbReference>
<sequence>DVFTNPQTNQFYKEGEFFKFPLLAKTLRKIANSSADYFYNGELGEQLVAELREMGAIITMEDLRSYRVNVYDAFESNFDEFKYFGTKLPGSGMMLSFMLKVMSKFKELYPDSKTDEEKSALFYHRIVEVFKHTYAKRALLGDPRFDDVSEVISNLTSDAFVDYIASQIVDNRTFPVSYYGDVFTVNDRGTAHVSVTDKFGNAVAVTSTINGYFGSLLMSPSTGIVWNNEMDDFSSPGITNEYNIPPTKYNHVAPGKRPISSMCPSIFVDRKTGNAI</sequence>
<proteinExistence type="inferred from homology"/>
<reference evidence="4 5" key="1">
    <citation type="journal article" date="2018" name="Gigascience">
        <title>Genomes of trombidid mites reveal novel predicted allergens and laterally-transferred genes associated with secondary metabolism.</title>
        <authorList>
            <person name="Dong X."/>
            <person name="Chaisiri K."/>
            <person name="Xia D."/>
            <person name="Armstrong S.D."/>
            <person name="Fang Y."/>
            <person name="Donnelly M.J."/>
            <person name="Kadowaki T."/>
            <person name="McGarry J.W."/>
            <person name="Darby A.C."/>
            <person name="Makepeace B.L."/>
        </authorList>
    </citation>
    <scope>NUCLEOTIDE SEQUENCE [LARGE SCALE GENOMIC DNA]</scope>
    <source>
        <strain evidence="4">UoL-UT</strain>
    </source>
</reference>
<feature type="binding site" evidence="3">
    <location>
        <begin position="260"/>
        <end position="261"/>
    </location>
    <ligand>
        <name>L-glutamate</name>
        <dbReference type="ChEBI" id="CHEBI:29985"/>
    </ligand>
</feature>
<dbReference type="Gene3D" id="3.60.20.40">
    <property type="match status" value="1"/>
</dbReference>
<dbReference type="GO" id="GO:0005886">
    <property type="term" value="C:plasma membrane"/>
    <property type="evidence" value="ECO:0007669"/>
    <property type="project" value="TreeGrafter"/>
</dbReference>
<comment type="similarity">
    <text evidence="1">Belongs to the gamma-glutamyltransferase family.</text>
</comment>
<dbReference type="OrthoDB" id="1081007at2759"/>
<dbReference type="PANTHER" id="PTHR11686:SF9">
    <property type="entry name" value="RE13973P"/>
    <property type="match status" value="1"/>
</dbReference>
<feature type="binding site" evidence="3">
    <location>
        <begin position="208"/>
        <end position="210"/>
    </location>
    <ligand>
        <name>L-glutamate</name>
        <dbReference type="ChEBI" id="CHEBI:29985"/>
    </ligand>
</feature>
<dbReference type="STRING" id="299467.A0A443RX51"/>
<dbReference type="Pfam" id="PF01019">
    <property type="entry name" value="G_glu_transpept"/>
    <property type="match status" value="1"/>
</dbReference>
<dbReference type="PRINTS" id="PR01210">
    <property type="entry name" value="GGTRANSPTASE"/>
</dbReference>
<dbReference type="AlphaFoldDB" id="A0A443RX51"/>
<evidence type="ECO:0000256" key="2">
    <source>
        <dbReference type="PIRSR" id="PIRSR600101-1"/>
    </source>
</evidence>
<dbReference type="PROSITE" id="PS00462">
    <property type="entry name" value="G_GLU_TRANSPEPTIDASE"/>
    <property type="match status" value="1"/>
</dbReference>
<accession>A0A443RX51</accession>
<evidence type="ECO:0000313" key="4">
    <source>
        <dbReference type="EMBL" id="RWS19942.1"/>
    </source>
</evidence>
<dbReference type="Gene3D" id="1.10.246.130">
    <property type="match status" value="1"/>
</dbReference>
<feature type="non-terminal residue" evidence="4">
    <location>
        <position position="276"/>
    </location>
</feature>
<dbReference type="InterPro" id="IPR000101">
    <property type="entry name" value="GGT_peptidase"/>
</dbReference>
<dbReference type="Proteomes" id="UP000288716">
    <property type="component" value="Unassembled WGS sequence"/>
</dbReference>
<dbReference type="InterPro" id="IPR029055">
    <property type="entry name" value="Ntn_hydrolases_N"/>
</dbReference>
<dbReference type="InterPro" id="IPR055262">
    <property type="entry name" value="GGT_CS"/>
</dbReference>
<dbReference type="InterPro" id="IPR043137">
    <property type="entry name" value="GGT_ssub_C"/>
</dbReference>
<dbReference type="InterPro" id="IPR043138">
    <property type="entry name" value="GGT_lsub"/>
</dbReference>
<organism evidence="4 5">
    <name type="scientific">Leptotrombidium deliense</name>
    <dbReference type="NCBI Taxonomy" id="299467"/>
    <lineage>
        <taxon>Eukaryota</taxon>
        <taxon>Metazoa</taxon>
        <taxon>Ecdysozoa</taxon>
        <taxon>Arthropoda</taxon>
        <taxon>Chelicerata</taxon>
        <taxon>Arachnida</taxon>
        <taxon>Acari</taxon>
        <taxon>Acariformes</taxon>
        <taxon>Trombidiformes</taxon>
        <taxon>Prostigmata</taxon>
        <taxon>Anystina</taxon>
        <taxon>Parasitengona</taxon>
        <taxon>Trombiculoidea</taxon>
        <taxon>Trombiculidae</taxon>
        <taxon>Leptotrombidium</taxon>
    </lineage>
</organism>